<dbReference type="InterPro" id="IPR005331">
    <property type="entry name" value="Sulfotransferase"/>
</dbReference>
<evidence type="ECO:0000256" key="9">
    <source>
        <dbReference type="RuleBase" id="RU364020"/>
    </source>
</evidence>
<dbReference type="PANTHER" id="PTHR12137:SF54">
    <property type="entry name" value="CARBOHYDRATE SULFOTRANSFERASE"/>
    <property type="match status" value="1"/>
</dbReference>
<evidence type="ECO:0000313" key="11">
    <source>
        <dbReference type="RefSeq" id="XP_022109188.1"/>
    </source>
</evidence>
<keyword evidence="3 9" id="KW-0808">Transferase</keyword>
<dbReference type="GO" id="GO:0008146">
    <property type="term" value="F:sulfotransferase activity"/>
    <property type="evidence" value="ECO:0007669"/>
    <property type="project" value="InterPro"/>
</dbReference>
<comment type="subcellular location">
    <subcellularLocation>
        <location evidence="1 9">Golgi apparatus membrane</location>
        <topology evidence="1 9">Single-pass type II membrane protein</topology>
    </subcellularLocation>
</comment>
<keyword evidence="10" id="KW-1185">Reference proteome</keyword>
<keyword evidence="4" id="KW-0812">Transmembrane</keyword>
<keyword evidence="8 9" id="KW-0325">Glycoprotein</keyword>
<evidence type="ECO:0000313" key="10">
    <source>
        <dbReference type="Proteomes" id="UP000694845"/>
    </source>
</evidence>
<dbReference type="GO" id="GO:0000139">
    <property type="term" value="C:Golgi membrane"/>
    <property type="evidence" value="ECO:0007669"/>
    <property type="project" value="UniProtKB-SubCell"/>
</dbReference>
<dbReference type="GO" id="GO:0016051">
    <property type="term" value="P:carbohydrate biosynthetic process"/>
    <property type="evidence" value="ECO:0007669"/>
    <property type="project" value="InterPro"/>
</dbReference>
<comment type="similarity">
    <text evidence="2 9">Belongs to the sulfotransferase 2 family.</text>
</comment>
<dbReference type="GeneID" id="110989253"/>
<dbReference type="InterPro" id="IPR018011">
    <property type="entry name" value="Carb_sulfotrans_8-10"/>
</dbReference>
<dbReference type="PANTHER" id="PTHR12137">
    <property type="entry name" value="CARBOHYDRATE SULFOTRANSFERASE"/>
    <property type="match status" value="1"/>
</dbReference>
<dbReference type="Proteomes" id="UP000694845">
    <property type="component" value="Unplaced"/>
</dbReference>
<proteinExistence type="inferred from homology"/>
<name>A0A8B7ZUE8_ACAPL</name>
<keyword evidence="9" id="KW-0735">Signal-anchor</keyword>
<dbReference type="OMA" id="SKFCALA"/>
<dbReference type="RefSeq" id="XP_022109188.1">
    <property type="nucleotide sequence ID" value="XM_022253496.1"/>
</dbReference>
<protein>
    <recommendedName>
        <fullName evidence="9">Carbohydrate sulfotransferase</fullName>
        <ecNumber evidence="9">2.8.2.-</ecNumber>
    </recommendedName>
</protein>
<evidence type="ECO:0000256" key="2">
    <source>
        <dbReference type="ARBA" id="ARBA00006339"/>
    </source>
</evidence>
<dbReference type="OrthoDB" id="2019940at2759"/>
<keyword evidence="7" id="KW-0472">Membrane</keyword>
<evidence type="ECO:0000256" key="6">
    <source>
        <dbReference type="ARBA" id="ARBA00023034"/>
    </source>
</evidence>
<evidence type="ECO:0000256" key="4">
    <source>
        <dbReference type="ARBA" id="ARBA00022692"/>
    </source>
</evidence>
<dbReference type="Pfam" id="PF03567">
    <property type="entry name" value="Sulfotransfer_2"/>
    <property type="match status" value="1"/>
</dbReference>
<keyword evidence="5" id="KW-1133">Transmembrane helix</keyword>
<organism evidence="10 11">
    <name type="scientific">Acanthaster planci</name>
    <name type="common">Crown-of-thorns starfish</name>
    <dbReference type="NCBI Taxonomy" id="133434"/>
    <lineage>
        <taxon>Eukaryota</taxon>
        <taxon>Metazoa</taxon>
        <taxon>Echinodermata</taxon>
        <taxon>Eleutherozoa</taxon>
        <taxon>Asterozoa</taxon>
        <taxon>Asteroidea</taxon>
        <taxon>Valvatacea</taxon>
        <taxon>Valvatida</taxon>
        <taxon>Acanthasteridae</taxon>
        <taxon>Acanthaster</taxon>
    </lineage>
</organism>
<dbReference type="EC" id="2.8.2.-" evidence="9"/>
<gene>
    <name evidence="11" type="primary">LOC110989253</name>
</gene>
<sequence>MMFASRRVLLFLCGSSFCSLFVSLFLVRTTVRNNLHFTVRTHDLRNSQETIGHISLSQGMRMMPTFKNDTPTTLKEIMAREQERRLSLLRDGCKHFNKSHRNPVDYSHMLVNDAHGILFNFIPKVSCSTWKRIFRKLYVHNKTGHFKLGAYSAEEKSTRIANYRKVLFVRDPMSRILSTYMSKFCALATGNDSRLQRSWENWYGRDIVKRYRGIKVKTLKGGEHLNITMTEFMNYIVDVGSGIKMTPINDHWLPQNVVSHPCQIGYDFIGHFEDLSVEGPYVLKWLKVDHLVQFPKYHVSKAVENLVKYYKEVPLGVVHKVTGYYEKDYKLFGYSADNIASQLTKGLFGKYDQERISQH</sequence>
<keyword evidence="6 9" id="KW-0333">Golgi apparatus</keyword>
<accession>A0A8B7ZUE8</accession>
<evidence type="ECO:0000256" key="3">
    <source>
        <dbReference type="ARBA" id="ARBA00022679"/>
    </source>
</evidence>
<evidence type="ECO:0000256" key="8">
    <source>
        <dbReference type="ARBA" id="ARBA00023180"/>
    </source>
</evidence>
<reference evidence="11" key="1">
    <citation type="submission" date="2025-08" db="UniProtKB">
        <authorList>
            <consortium name="RefSeq"/>
        </authorList>
    </citation>
    <scope>IDENTIFICATION</scope>
</reference>
<evidence type="ECO:0000256" key="5">
    <source>
        <dbReference type="ARBA" id="ARBA00022989"/>
    </source>
</evidence>
<dbReference type="AlphaFoldDB" id="A0A8B7ZUE8"/>
<evidence type="ECO:0000256" key="1">
    <source>
        <dbReference type="ARBA" id="ARBA00004323"/>
    </source>
</evidence>
<evidence type="ECO:0000256" key="7">
    <source>
        <dbReference type="ARBA" id="ARBA00023136"/>
    </source>
</evidence>
<dbReference type="KEGG" id="aplc:110989253"/>
<keyword evidence="9" id="KW-0119">Carbohydrate metabolism</keyword>